<organism evidence="3 4">
    <name type="scientific">Cadophora malorum</name>
    <dbReference type="NCBI Taxonomy" id="108018"/>
    <lineage>
        <taxon>Eukaryota</taxon>
        <taxon>Fungi</taxon>
        <taxon>Dikarya</taxon>
        <taxon>Ascomycota</taxon>
        <taxon>Pezizomycotina</taxon>
        <taxon>Leotiomycetes</taxon>
        <taxon>Helotiales</taxon>
        <taxon>Ploettnerulaceae</taxon>
        <taxon>Cadophora</taxon>
    </lineage>
</organism>
<dbReference type="OrthoDB" id="6161812at2759"/>
<name>A0A8H7T756_9HELO</name>
<comment type="caution">
    <text evidence="3">The sequence shown here is derived from an EMBL/GenBank/DDBJ whole genome shotgun (WGS) entry which is preliminary data.</text>
</comment>
<feature type="domain" description="DUF7779" evidence="2">
    <location>
        <begin position="592"/>
        <end position="682"/>
    </location>
</feature>
<evidence type="ECO:0000259" key="2">
    <source>
        <dbReference type="Pfam" id="PF25000"/>
    </source>
</evidence>
<evidence type="ECO:0000259" key="1">
    <source>
        <dbReference type="Pfam" id="PF00931"/>
    </source>
</evidence>
<protein>
    <recommendedName>
        <fullName evidence="5">NB-ARC domain-containing protein</fullName>
    </recommendedName>
</protein>
<dbReference type="Pfam" id="PF25000">
    <property type="entry name" value="DUF7779"/>
    <property type="match status" value="1"/>
</dbReference>
<evidence type="ECO:0000313" key="3">
    <source>
        <dbReference type="EMBL" id="KAG4413573.1"/>
    </source>
</evidence>
<dbReference type="InterPro" id="IPR002182">
    <property type="entry name" value="NB-ARC"/>
</dbReference>
<dbReference type="AlphaFoldDB" id="A0A8H7T756"/>
<dbReference type="InterPro" id="IPR027417">
    <property type="entry name" value="P-loop_NTPase"/>
</dbReference>
<evidence type="ECO:0008006" key="5">
    <source>
        <dbReference type="Google" id="ProtNLM"/>
    </source>
</evidence>
<sequence length="1073" mass="121999">MISLPVVCDGVRHAELDIVSIPGLPTLHPQYKLKDHQQWLREVLRHQIPHARIMAFQYDFAKDSTDISWRGLENEAVRLLYSLVHRRESARGRPIIFICYSFGAFILKKALLIAKVNPDFRSIFDNTGGIIFLACLNYEEFPGLEEVCLKCAAVEFGTKKKHDAVECLRKSEDWSILKNVMENFRLLRCTFPVRVLYETKTTTVSGGLSTMFARKAECLCTEHVSSLGWENEKLIGIQKDHGELIMYPHRGDTDSQGFFESFMRTIIELVNHTCPPTTNAMFGADDFDDTAATWTIIPELTHAATGLSVQAPGLNRTIPTATRREIKVPCYVMGSYEISADFVARENVLSRIHQVLDPISGDLSTQRVHVVAGLGGTGKTQIALSYASSHQDTYRVVLWADADGQAKLSESFILFARELGLGDLNSLQAKQAVKECLQDIEVNFLFVFDNADGDNKKELMKEFWPGKNVRGSVLITSRDQTLLDSYAGLELTELDPEDAMNLLLNLTSTKRTRMPERALREERVAAAKIVEKIGYLPLGISQAASIIMNEALSLIQFLEAYDARDIIEDFEDVSGAVVDNTYKYSLRTVWNMNFDRLTPDQQGLMKITAFLDPDRLQIAMLKDGASRAKDPGLSFMDTSRKFWKCHSGLCRSNLVSQSIDKKELRMHRLVQASCQLRMEPYERPVNFNRAVALIKAVWPVPERMAVHNPSLWDEQRALLPHVQKLCEFYVRSCERGDALIAEEDVNWDFASILYEAGWFCYESGLLQSVAFLLENAEKYCLARLQRGGGYRILADIYGGLGSLGTESNQFQKAYDDFSKQWHFLNLAFDAHELKRPSIWEVFGLGRLGNGLHGLHRYSEAETYYRKCLETWKGLPGDQKIFTTHLATCLWLQGRLDEAEKVVRAIIKDWNDTTNFRTAMAMYCLGNIQIAQSQELTENGERESAQVKLSDALRIHAKVSSLWDITLGVTHHKSADAKYKLAWHFHYVKEYGKALEYLNKAMEIYVSQPEIFKNEIARTKYKLGCVFQDMGDTDRGSSHINEAERIRQEIVPPEDWAPAQGEEDFDEIVQFWTR</sequence>
<dbReference type="PANTHER" id="PTHR35205">
    <property type="entry name" value="NB-ARC AND TPR DOMAIN PROTEIN"/>
    <property type="match status" value="1"/>
</dbReference>
<evidence type="ECO:0000313" key="4">
    <source>
        <dbReference type="Proteomes" id="UP000664132"/>
    </source>
</evidence>
<dbReference type="SMART" id="SM00028">
    <property type="entry name" value="TPR"/>
    <property type="match status" value="3"/>
</dbReference>
<keyword evidence="4" id="KW-1185">Reference proteome</keyword>
<dbReference type="InterPro" id="IPR019734">
    <property type="entry name" value="TPR_rpt"/>
</dbReference>
<reference evidence="3" key="1">
    <citation type="submission" date="2021-02" db="EMBL/GenBank/DDBJ databases">
        <title>Genome sequence Cadophora malorum strain M34.</title>
        <authorList>
            <person name="Stefanovic E."/>
            <person name="Vu D."/>
            <person name="Scully C."/>
            <person name="Dijksterhuis J."/>
            <person name="Roader J."/>
            <person name="Houbraken J."/>
        </authorList>
    </citation>
    <scope>NUCLEOTIDE SEQUENCE</scope>
    <source>
        <strain evidence="3">M34</strain>
    </source>
</reference>
<dbReference type="PANTHER" id="PTHR35205:SF1">
    <property type="entry name" value="ZU5 DOMAIN-CONTAINING PROTEIN"/>
    <property type="match status" value="1"/>
</dbReference>
<dbReference type="GO" id="GO:0043531">
    <property type="term" value="F:ADP binding"/>
    <property type="evidence" value="ECO:0007669"/>
    <property type="project" value="InterPro"/>
</dbReference>
<proteinExistence type="predicted"/>
<dbReference type="InterPro" id="IPR011990">
    <property type="entry name" value="TPR-like_helical_dom_sf"/>
</dbReference>
<dbReference type="SUPFAM" id="SSF48452">
    <property type="entry name" value="TPR-like"/>
    <property type="match status" value="2"/>
</dbReference>
<gene>
    <name evidence="3" type="ORF">IFR04_013307</name>
</gene>
<feature type="domain" description="NB-ARC" evidence="1">
    <location>
        <begin position="361"/>
        <end position="509"/>
    </location>
</feature>
<accession>A0A8H7T756</accession>
<dbReference type="SUPFAM" id="SSF52540">
    <property type="entry name" value="P-loop containing nucleoside triphosphate hydrolases"/>
    <property type="match status" value="1"/>
</dbReference>
<dbReference type="Proteomes" id="UP000664132">
    <property type="component" value="Unassembled WGS sequence"/>
</dbReference>
<dbReference type="Gene3D" id="1.25.40.10">
    <property type="entry name" value="Tetratricopeptide repeat domain"/>
    <property type="match status" value="2"/>
</dbReference>
<dbReference type="EMBL" id="JAFJYH010000307">
    <property type="protein sequence ID" value="KAG4413573.1"/>
    <property type="molecule type" value="Genomic_DNA"/>
</dbReference>
<dbReference type="Pfam" id="PF00931">
    <property type="entry name" value="NB-ARC"/>
    <property type="match status" value="1"/>
</dbReference>
<dbReference type="InterPro" id="IPR056681">
    <property type="entry name" value="DUF7779"/>
</dbReference>
<dbReference type="Gene3D" id="3.40.50.300">
    <property type="entry name" value="P-loop containing nucleotide triphosphate hydrolases"/>
    <property type="match status" value="1"/>
</dbReference>